<protein>
    <submittedName>
        <fullName evidence="2">Uncharacterized protein</fullName>
    </submittedName>
</protein>
<evidence type="ECO:0000313" key="2">
    <source>
        <dbReference type="EMBL" id="ODV92486.1"/>
    </source>
</evidence>
<evidence type="ECO:0000256" key="1">
    <source>
        <dbReference type="SAM" id="MobiDB-lite"/>
    </source>
</evidence>
<dbReference type="Proteomes" id="UP000095023">
    <property type="component" value="Unassembled WGS sequence"/>
</dbReference>
<dbReference type="AlphaFoldDB" id="A0A1E4TL47"/>
<accession>A0A1E4TL47</accession>
<keyword evidence="3" id="KW-1185">Reference proteome</keyword>
<feature type="compositionally biased region" description="Basic residues" evidence="1">
    <location>
        <begin position="263"/>
        <end position="273"/>
    </location>
</feature>
<organism evidence="2 3">
    <name type="scientific">Tortispora caseinolytica NRRL Y-17796</name>
    <dbReference type="NCBI Taxonomy" id="767744"/>
    <lineage>
        <taxon>Eukaryota</taxon>
        <taxon>Fungi</taxon>
        <taxon>Dikarya</taxon>
        <taxon>Ascomycota</taxon>
        <taxon>Saccharomycotina</taxon>
        <taxon>Trigonopsidomycetes</taxon>
        <taxon>Trigonopsidales</taxon>
        <taxon>Trigonopsidaceae</taxon>
        <taxon>Tortispora</taxon>
    </lineage>
</organism>
<feature type="compositionally biased region" description="Basic residues" evidence="1">
    <location>
        <begin position="245"/>
        <end position="256"/>
    </location>
</feature>
<feature type="region of interest" description="Disordered" evidence="1">
    <location>
        <begin position="183"/>
        <end position="273"/>
    </location>
</feature>
<proteinExistence type="predicted"/>
<gene>
    <name evidence="2" type="ORF">CANCADRAFT_56140</name>
</gene>
<feature type="compositionally biased region" description="Basic and acidic residues" evidence="1">
    <location>
        <begin position="107"/>
        <end position="117"/>
    </location>
</feature>
<dbReference type="EMBL" id="KV453841">
    <property type="protein sequence ID" value="ODV92486.1"/>
    <property type="molecule type" value="Genomic_DNA"/>
</dbReference>
<evidence type="ECO:0000313" key="3">
    <source>
        <dbReference type="Proteomes" id="UP000095023"/>
    </source>
</evidence>
<reference evidence="3" key="1">
    <citation type="submission" date="2016-02" db="EMBL/GenBank/DDBJ databases">
        <title>Comparative genomics of biotechnologically important yeasts.</title>
        <authorList>
            <consortium name="DOE Joint Genome Institute"/>
            <person name="Riley R."/>
            <person name="Haridas S."/>
            <person name="Wolfe K.H."/>
            <person name="Lopes M.R."/>
            <person name="Hittinger C.T."/>
            <person name="Goker M."/>
            <person name="Salamov A."/>
            <person name="Wisecaver J."/>
            <person name="Long T.M."/>
            <person name="Aerts A.L."/>
            <person name="Barry K."/>
            <person name="Choi C."/>
            <person name="Clum A."/>
            <person name="Coughlan A.Y."/>
            <person name="Deshpande S."/>
            <person name="Douglass A.P."/>
            <person name="Hanson S.J."/>
            <person name="Klenk H.-P."/>
            <person name="Labutti K."/>
            <person name="Lapidus A."/>
            <person name="Lindquist E."/>
            <person name="Lipzen A."/>
            <person name="Meier-Kolthoff J.P."/>
            <person name="Ohm R.A."/>
            <person name="Otillar R.P."/>
            <person name="Pangilinan J."/>
            <person name="Peng Y."/>
            <person name="Rokas A."/>
            <person name="Rosa C.A."/>
            <person name="Scheuner C."/>
            <person name="Sibirny A.A."/>
            <person name="Slot J.C."/>
            <person name="Stielow J.B."/>
            <person name="Sun H."/>
            <person name="Kurtzman C.P."/>
            <person name="Blackwell M."/>
            <person name="Jeffries T.W."/>
            <person name="Grigoriev I.V."/>
        </authorList>
    </citation>
    <scope>NUCLEOTIDE SEQUENCE [LARGE SCALE GENOMIC DNA]</scope>
    <source>
        <strain evidence="3">NRRL Y-17796</strain>
    </source>
</reference>
<sequence>MDEDIYDFVSRLRAKARLALERNAQSISHIEEEQEKPFYDSPALKKLGTIISRKAIESPLDEIRRARKHAPEITRGAVGIGATNQNAPVGSSKESTVLRTGVPARADSSKNAEEIDEQHLASSLENKATSLSIAETVSVFNGNRNGNDAIEIKQENNANANELTNTSNPFSEFPEVDVTSTKMRTKLPLYSPPSSSTSNSTATSTSSKKKKRFRKEQRASGVAMAAEEFVKRPKRQRSSDSFAKLKNKTKKSRKKGGNAASPKLRRSSRISHA</sequence>
<feature type="compositionally biased region" description="Low complexity" evidence="1">
    <location>
        <begin position="192"/>
        <end position="206"/>
    </location>
</feature>
<feature type="region of interest" description="Disordered" evidence="1">
    <location>
        <begin position="81"/>
        <end position="117"/>
    </location>
</feature>
<name>A0A1E4TL47_9ASCO</name>
<feature type="compositionally biased region" description="Polar residues" evidence="1">
    <location>
        <begin position="82"/>
        <end position="98"/>
    </location>
</feature>